<feature type="transmembrane region" description="Helical" evidence="2">
    <location>
        <begin position="51"/>
        <end position="74"/>
    </location>
</feature>
<keyword evidence="2" id="KW-1133">Transmembrane helix</keyword>
<protein>
    <submittedName>
        <fullName evidence="4">Uncharacterized protein</fullName>
    </submittedName>
</protein>
<evidence type="ECO:0000313" key="4">
    <source>
        <dbReference type="EMBL" id="MCQ4769083.1"/>
    </source>
</evidence>
<evidence type="ECO:0000313" key="3">
    <source>
        <dbReference type="EMBL" id="MCQ4769030.1"/>
    </source>
</evidence>
<organism evidence="4 5">
    <name type="scientific">Intestinimonas massiliensis</name>
    <name type="common">ex Afouda et al. 2020</name>
    <dbReference type="NCBI Taxonomy" id="1673721"/>
    <lineage>
        <taxon>Bacteria</taxon>
        <taxon>Bacillati</taxon>
        <taxon>Bacillota</taxon>
        <taxon>Clostridia</taxon>
        <taxon>Eubacteriales</taxon>
        <taxon>Intestinimonas</taxon>
    </lineage>
</organism>
<proteinExistence type="predicted"/>
<feature type="transmembrane region" description="Helical" evidence="2">
    <location>
        <begin position="80"/>
        <end position="104"/>
    </location>
</feature>
<comment type="caution">
    <text evidence="4">The sequence shown here is derived from an EMBL/GenBank/DDBJ whole genome shotgun (WGS) entry which is preliminary data.</text>
</comment>
<dbReference type="EMBL" id="JANFYS010000001">
    <property type="protein sequence ID" value="MCQ4769083.1"/>
    <property type="molecule type" value="Genomic_DNA"/>
</dbReference>
<feature type="transmembrane region" description="Helical" evidence="2">
    <location>
        <begin position="6"/>
        <end position="30"/>
    </location>
</feature>
<keyword evidence="2" id="KW-0472">Membrane</keyword>
<name>A0AAW5JGU6_9FIRM</name>
<dbReference type="AlphaFoldDB" id="A0AAW5JGU6"/>
<evidence type="ECO:0000313" key="5">
    <source>
        <dbReference type="Proteomes" id="UP001204562"/>
    </source>
</evidence>
<feature type="compositionally biased region" description="Basic and acidic residues" evidence="1">
    <location>
        <begin position="110"/>
        <end position="125"/>
    </location>
</feature>
<feature type="region of interest" description="Disordered" evidence="1">
    <location>
        <begin position="106"/>
        <end position="125"/>
    </location>
</feature>
<dbReference type="EMBL" id="JANFYS010000001">
    <property type="protein sequence ID" value="MCQ4769030.1"/>
    <property type="molecule type" value="Genomic_DNA"/>
</dbReference>
<reference evidence="4" key="1">
    <citation type="submission" date="2022-06" db="EMBL/GenBank/DDBJ databases">
        <title>Isolation of gut microbiota from human fecal samples.</title>
        <authorList>
            <person name="Pamer E.G."/>
            <person name="Barat B."/>
            <person name="Waligurski E."/>
            <person name="Medina S."/>
            <person name="Paddock L."/>
            <person name="Mostad J."/>
        </authorList>
    </citation>
    <scope>NUCLEOTIDE SEQUENCE</scope>
    <source>
        <strain evidence="4">DFI.9.91</strain>
    </source>
</reference>
<keyword evidence="2" id="KW-0812">Transmembrane</keyword>
<evidence type="ECO:0000256" key="2">
    <source>
        <dbReference type="SAM" id="Phobius"/>
    </source>
</evidence>
<sequence>MLDNIISNVVAGIICAVLAYLFRKIVVFLSAPPQSQREGVPYSKRSIHTQFLVYLFTLVICLPAGVLIVPNVMWLALLKIFLLFVAGFSFLFLWGAFDAALAFYPDDDARDDKPSDKSPDDTGKE</sequence>
<dbReference type="Proteomes" id="UP001204562">
    <property type="component" value="Unassembled WGS sequence"/>
</dbReference>
<gene>
    <name evidence="3" type="ORF">NE579_00935</name>
    <name evidence="4" type="ORF">NE579_01210</name>
</gene>
<dbReference type="RefSeq" id="WP_256302943.1">
    <property type="nucleotide sequence ID" value="NZ_JANFYS010000001.1"/>
</dbReference>
<accession>A0AAW5JGU6</accession>
<evidence type="ECO:0000256" key="1">
    <source>
        <dbReference type="SAM" id="MobiDB-lite"/>
    </source>
</evidence>